<evidence type="ECO:0000256" key="8">
    <source>
        <dbReference type="SAM" id="Phobius"/>
    </source>
</evidence>
<protein>
    <submittedName>
        <fullName evidence="10">TRAP transporter small permease subunit</fullName>
    </submittedName>
</protein>
<feature type="transmembrane region" description="Helical" evidence="8">
    <location>
        <begin position="139"/>
        <end position="161"/>
    </location>
</feature>
<feature type="compositionally biased region" description="Acidic residues" evidence="7">
    <location>
        <begin position="1"/>
        <end position="15"/>
    </location>
</feature>
<organism evidence="10 11">
    <name type="scientific">Polyangium sorediatum</name>
    <dbReference type="NCBI Taxonomy" id="889274"/>
    <lineage>
        <taxon>Bacteria</taxon>
        <taxon>Pseudomonadati</taxon>
        <taxon>Myxococcota</taxon>
        <taxon>Polyangia</taxon>
        <taxon>Polyangiales</taxon>
        <taxon>Polyangiaceae</taxon>
        <taxon>Polyangium</taxon>
    </lineage>
</organism>
<feature type="domain" description="Tripartite ATP-independent periplasmic transporters DctQ component" evidence="9">
    <location>
        <begin position="221"/>
        <end position="289"/>
    </location>
</feature>
<feature type="compositionally biased region" description="Acidic residues" evidence="7">
    <location>
        <begin position="428"/>
        <end position="438"/>
    </location>
</feature>
<keyword evidence="5 8" id="KW-1133">Transmembrane helix</keyword>
<feature type="compositionally biased region" description="Low complexity" evidence="7">
    <location>
        <begin position="41"/>
        <end position="52"/>
    </location>
</feature>
<gene>
    <name evidence="10" type="ORF">QHF89_34610</name>
</gene>
<name>A0ABT6P260_9BACT</name>
<dbReference type="EMBL" id="JARZHI010000045">
    <property type="protein sequence ID" value="MDI1434685.1"/>
    <property type="molecule type" value="Genomic_DNA"/>
</dbReference>
<feature type="transmembrane region" description="Helical" evidence="8">
    <location>
        <begin position="210"/>
        <end position="238"/>
    </location>
</feature>
<feature type="transmembrane region" description="Helical" evidence="8">
    <location>
        <begin position="109"/>
        <end position="127"/>
    </location>
</feature>
<sequence>MAGERDDEGQGEEETKDPAEGKEPSETDASEGTKDGDAGETSAQASAQTDATEGAKDGDAGETSAQASAQASAHDEGATTSAEPPRAGAAWALPFVRIERALTWFESRVLFLVLLALVLSLVIWISLRGLASPVQADNAAGTVFRGLLGAAVLGALARFGTTRAKIHDETKRAIVTIVAMAIGAAIAPAWRKVGVDHFDAILNWLQEGSALTLFGGLRGVATRLTLLAALIGSSLAAARSKHINIDVVLRFMPPFLRKPVHVLGALVTATVCFAASWGFFDYISIEGFGQRNDLSASAKFVGVREGSSRHFFLLRKQIGLDLRAAPSVILSGVRWDDPSRMNGRAWNTWLDESGFREKFTAEEVELMRAPKGSEDAPRVPVVVLPSENVRGLLLTDMNLMWTFGLFVIGLRVLLRVVLVIAGHASVEQDAEEPDEDTDEPRGPVVEEGAR</sequence>
<keyword evidence="11" id="KW-1185">Reference proteome</keyword>
<evidence type="ECO:0000256" key="7">
    <source>
        <dbReference type="SAM" id="MobiDB-lite"/>
    </source>
</evidence>
<keyword evidence="3" id="KW-1003">Cell membrane</keyword>
<evidence type="ECO:0000256" key="3">
    <source>
        <dbReference type="ARBA" id="ARBA00022475"/>
    </source>
</evidence>
<feature type="compositionally biased region" description="Basic and acidic residues" evidence="7">
    <location>
        <begin position="16"/>
        <end position="37"/>
    </location>
</feature>
<keyword evidence="4 8" id="KW-0812">Transmembrane</keyword>
<evidence type="ECO:0000256" key="6">
    <source>
        <dbReference type="ARBA" id="ARBA00023136"/>
    </source>
</evidence>
<reference evidence="10 11" key="1">
    <citation type="submission" date="2023-04" db="EMBL/GenBank/DDBJ databases">
        <title>The genome sequence of Polyangium sorediatum DSM14670.</title>
        <authorList>
            <person name="Zhang X."/>
        </authorList>
    </citation>
    <scope>NUCLEOTIDE SEQUENCE [LARGE SCALE GENOMIC DNA]</scope>
    <source>
        <strain evidence="10 11">DSM 14670</strain>
    </source>
</reference>
<evidence type="ECO:0000256" key="1">
    <source>
        <dbReference type="ARBA" id="ARBA00004651"/>
    </source>
</evidence>
<feature type="region of interest" description="Disordered" evidence="7">
    <location>
        <begin position="1"/>
        <end position="86"/>
    </location>
</feature>
<accession>A0ABT6P260</accession>
<evidence type="ECO:0000256" key="4">
    <source>
        <dbReference type="ARBA" id="ARBA00022692"/>
    </source>
</evidence>
<dbReference type="InterPro" id="IPR055348">
    <property type="entry name" value="DctQ"/>
</dbReference>
<dbReference type="Pfam" id="PF04290">
    <property type="entry name" value="DctQ"/>
    <property type="match status" value="1"/>
</dbReference>
<keyword evidence="6 8" id="KW-0472">Membrane</keyword>
<dbReference type="RefSeq" id="WP_136968471.1">
    <property type="nucleotide sequence ID" value="NZ_JARZHI010000045.1"/>
</dbReference>
<evidence type="ECO:0000256" key="2">
    <source>
        <dbReference type="ARBA" id="ARBA00022448"/>
    </source>
</evidence>
<feature type="region of interest" description="Disordered" evidence="7">
    <location>
        <begin position="427"/>
        <end position="450"/>
    </location>
</feature>
<feature type="transmembrane region" description="Helical" evidence="8">
    <location>
        <begin position="259"/>
        <end position="280"/>
    </location>
</feature>
<comment type="caution">
    <text evidence="10">The sequence shown here is derived from an EMBL/GenBank/DDBJ whole genome shotgun (WGS) entry which is preliminary data.</text>
</comment>
<evidence type="ECO:0000313" key="11">
    <source>
        <dbReference type="Proteomes" id="UP001160301"/>
    </source>
</evidence>
<dbReference type="Proteomes" id="UP001160301">
    <property type="component" value="Unassembled WGS sequence"/>
</dbReference>
<proteinExistence type="predicted"/>
<feature type="transmembrane region" description="Helical" evidence="8">
    <location>
        <begin position="173"/>
        <end position="190"/>
    </location>
</feature>
<evidence type="ECO:0000313" key="10">
    <source>
        <dbReference type="EMBL" id="MDI1434685.1"/>
    </source>
</evidence>
<evidence type="ECO:0000259" key="9">
    <source>
        <dbReference type="Pfam" id="PF04290"/>
    </source>
</evidence>
<comment type="subcellular location">
    <subcellularLocation>
        <location evidence="1">Cell membrane</location>
        <topology evidence="1">Multi-pass membrane protein</topology>
    </subcellularLocation>
</comment>
<evidence type="ECO:0000256" key="5">
    <source>
        <dbReference type="ARBA" id="ARBA00022989"/>
    </source>
</evidence>
<keyword evidence="2" id="KW-0813">Transport</keyword>